<keyword evidence="8" id="KW-0274">FAD</keyword>
<dbReference type="FunFam" id="1.20.140.10:FF:000009">
    <property type="entry name" value="Acyl-CoA dehydrogenase"/>
    <property type="match status" value="1"/>
</dbReference>
<organism evidence="16 17">
    <name type="scientific">Piscirickettsia salmonis</name>
    <dbReference type="NCBI Taxonomy" id="1238"/>
    <lineage>
        <taxon>Bacteria</taxon>
        <taxon>Pseudomonadati</taxon>
        <taxon>Pseudomonadota</taxon>
        <taxon>Gammaproteobacteria</taxon>
        <taxon>Thiotrichales</taxon>
        <taxon>Piscirickettsiaceae</taxon>
        <taxon>Piscirickettsia</taxon>
    </lineage>
</organism>
<evidence type="ECO:0000256" key="1">
    <source>
        <dbReference type="ARBA" id="ARBA00001974"/>
    </source>
</evidence>
<dbReference type="Gene3D" id="1.10.540.10">
    <property type="entry name" value="Acyl-CoA dehydrogenase/oxidase, N-terminal domain"/>
    <property type="match status" value="1"/>
</dbReference>
<evidence type="ECO:0000256" key="5">
    <source>
        <dbReference type="ARBA" id="ARBA00012040"/>
    </source>
</evidence>
<dbReference type="InterPro" id="IPR009075">
    <property type="entry name" value="AcylCo_DH/oxidase_C"/>
</dbReference>
<dbReference type="SUPFAM" id="SSF56645">
    <property type="entry name" value="Acyl-CoA dehydrogenase NM domain-like"/>
    <property type="match status" value="1"/>
</dbReference>
<dbReference type="EC" id="1.3.8.7" evidence="4"/>
<dbReference type="Proteomes" id="UP000029558">
    <property type="component" value="Chromosome"/>
</dbReference>
<dbReference type="GO" id="GO:0005737">
    <property type="term" value="C:cytoplasm"/>
    <property type="evidence" value="ECO:0007669"/>
    <property type="project" value="TreeGrafter"/>
</dbReference>
<comment type="catalytic activity">
    <reaction evidence="10">
        <text>a medium-chain 2,3-saturated fatty acyl-CoA + oxidized [electron-transfer flavoprotein] + H(+) = a medium-chain (2E)-enoyl-CoA + reduced [electron-transfer flavoprotein]</text>
        <dbReference type="Rhea" id="RHEA:14477"/>
        <dbReference type="Rhea" id="RHEA-COMP:10685"/>
        <dbReference type="Rhea" id="RHEA-COMP:10686"/>
        <dbReference type="ChEBI" id="CHEBI:15378"/>
        <dbReference type="ChEBI" id="CHEBI:57692"/>
        <dbReference type="ChEBI" id="CHEBI:58307"/>
        <dbReference type="ChEBI" id="CHEBI:83723"/>
        <dbReference type="ChEBI" id="CHEBI:83726"/>
        <dbReference type="EC" id="1.3.8.7"/>
    </reaction>
</comment>
<dbReference type="FunFam" id="1.10.540.10:FF:000004">
    <property type="entry name" value="Acyl-CoA dehydrogenase"/>
    <property type="match status" value="1"/>
</dbReference>
<dbReference type="Gene3D" id="1.20.140.10">
    <property type="entry name" value="Butyryl-CoA Dehydrogenase, subunit A, domain 3"/>
    <property type="match status" value="1"/>
</dbReference>
<dbReference type="InterPro" id="IPR046373">
    <property type="entry name" value="Acyl-CoA_Oxase/DH_mid-dom_sf"/>
</dbReference>
<dbReference type="Pfam" id="PF09317">
    <property type="entry name" value="ACDH_C"/>
    <property type="match status" value="1"/>
</dbReference>
<feature type="transmembrane region" description="Helical" evidence="12">
    <location>
        <begin position="44"/>
        <end position="63"/>
    </location>
</feature>
<name>A0AAC8VIB0_PISSA</name>
<evidence type="ECO:0000256" key="6">
    <source>
        <dbReference type="ARBA" id="ARBA00020144"/>
    </source>
</evidence>
<dbReference type="InterPro" id="IPR050741">
    <property type="entry name" value="Acyl-CoA_dehydrogenase"/>
</dbReference>
<comment type="catalytic activity">
    <reaction evidence="11">
        <text>a long-chain 2,3-saturated fatty acyl-CoA + oxidized [electron-transfer flavoprotein] + H(+) = a long-chain (2E)-enoyl-CoA + reduced [electron-transfer flavoprotein]</text>
        <dbReference type="Rhea" id="RHEA:17721"/>
        <dbReference type="Rhea" id="RHEA-COMP:10685"/>
        <dbReference type="Rhea" id="RHEA-COMP:10686"/>
        <dbReference type="ChEBI" id="CHEBI:15378"/>
        <dbReference type="ChEBI" id="CHEBI:57692"/>
        <dbReference type="ChEBI" id="CHEBI:58307"/>
        <dbReference type="ChEBI" id="CHEBI:83721"/>
        <dbReference type="ChEBI" id="CHEBI:83727"/>
        <dbReference type="EC" id="1.3.8.8"/>
    </reaction>
</comment>
<keyword evidence="7" id="KW-0285">Flavoprotein</keyword>
<dbReference type="PANTHER" id="PTHR48083">
    <property type="entry name" value="MEDIUM-CHAIN SPECIFIC ACYL-COA DEHYDROGENASE, MITOCHONDRIAL-RELATED"/>
    <property type="match status" value="1"/>
</dbReference>
<dbReference type="InterPro" id="IPR013786">
    <property type="entry name" value="AcylCoA_DH/ox_N"/>
</dbReference>
<dbReference type="Pfam" id="PF02771">
    <property type="entry name" value="Acyl-CoA_dh_N"/>
    <property type="match status" value="1"/>
</dbReference>
<evidence type="ECO:0000256" key="11">
    <source>
        <dbReference type="ARBA" id="ARBA00049247"/>
    </source>
</evidence>
<dbReference type="InterPro" id="IPR037069">
    <property type="entry name" value="AcylCoA_DH/ox_N_sf"/>
</dbReference>
<dbReference type="GO" id="GO:0004466">
    <property type="term" value="F:long-chain fatty acyl-CoA dehydrogenase activity"/>
    <property type="evidence" value="ECO:0007669"/>
    <property type="project" value="UniProtKB-EC"/>
</dbReference>
<dbReference type="Gene3D" id="2.40.110.10">
    <property type="entry name" value="Butyryl-CoA Dehydrogenase, subunit A, domain 2"/>
    <property type="match status" value="1"/>
</dbReference>
<evidence type="ECO:0000259" key="14">
    <source>
        <dbReference type="Pfam" id="PF02771"/>
    </source>
</evidence>
<reference evidence="16 17" key="1">
    <citation type="journal article" date="2014" name="Genome Announc.">
        <title>Comparative Genome Analysis of Two Isolates of the Fish Pathogen Piscirickettsia salmonis from Different Hosts Reveals Major Differences in Virulence-Associated Secretion Systems.</title>
        <authorList>
            <person name="Bohle H."/>
            <person name="Henriquez P."/>
            <person name="Grothusen H."/>
            <person name="Navas E."/>
            <person name="Sandoval A."/>
            <person name="Bustamante F."/>
            <person name="Bustos P."/>
            <person name="Mancilla M."/>
        </authorList>
    </citation>
    <scope>NUCLEOTIDE SEQUENCE [LARGE SCALE GENOMIC DNA]</scope>
    <source>
        <strain evidence="17">B1-32597</strain>
    </source>
</reference>
<keyword evidence="12" id="KW-0812">Transmembrane</keyword>
<evidence type="ECO:0000313" key="16">
    <source>
        <dbReference type="EMBL" id="ALB23005.1"/>
    </source>
</evidence>
<feature type="domain" description="Acyl-CoA dehydrogenase/oxidase C-terminal" evidence="13">
    <location>
        <begin position="363"/>
        <end position="510"/>
    </location>
</feature>
<keyword evidence="12" id="KW-0472">Membrane</keyword>
<proteinExistence type="inferred from homology"/>
<keyword evidence="9" id="KW-0560">Oxidoreductase</keyword>
<dbReference type="InterPro" id="IPR009100">
    <property type="entry name" value="AcylCoA_DH/oxidase_NM_dom_sf"/>
</dbReference>
<dbReference type="PANTHER" id="PTHR48083:SF33">
    <property type="entry name" value="ACYL-COENZYME A DEHYDROGENASE"/>
    <property type="match status" value="1"/>
</dbReference>
<accession>A0AAC8VIB0</accession>
<dbReference type="GO" id="GO:0033539">
    <property type="term" value="P:fatty acid beta-oxidation using acyl-CoA dehydrogenase"/>
    <property type="evidence" value="ECO:0007669"/>
    <property type="project" value="InterPro"/>
</dbReference>
<evidence type="ECO:0000256" key="4">
    <source>
        <dbReference type="ARBA" id="ARBA00012033"/>
    </source>
</evidence>
<evidence type="ECO:0000256" key="9">
    <source>
        <dbReference type="ARBA" id="ARBA00023002"/>
    </source>
</evidence>
<dbReference type="RefSeq" id="WP_027242965.1">
    <property type="nucleotide sequence ID" value="NZ_CP012508.1"/>
</dbReference>
<evidence type="ECO:0000313" key="17">
    <source>
        <dbReference type="Proteomes" id="UP000029558"/>
    </source>
</evidence>
<dbReference type="SUPFAM" id="SSF47203">
    <property type="entry name" value="Acyl-CoA dehydrogenase C-terminal domain-like"/>
    <property type="match status" value="1"/>
</dbReference>
<comment type="pathway">
    <text evidence="2">Lipid metabolism; fatty acid beta-oxidation.</text>
</comment>
<dbReference type="AlphaFoldDB" id="A0AAC8VIB0"/>
<evidence type="ECO:0000256" key="12">
    <source>
        <dbReference type="SAM" id="Phobius"/>
    </source>
</evidence>
<comment type="cofactor">
    <cofactor evidence="1">
        <name>FAD</name>
        <dbReference type="ChEBI" id="CHEBI:57692"/>
    </cofactor>
</comment>
<feature type="transmembrane region" description="Helical" evidence="12">
    <location>
        <begin position="282"/>
        <end position="299"/>
    </location>
</feature>
<evidence type="ECO:0000256" key="7">
    <source>
        <dbReference type="ARBA" id="ARBA00022630"/>
    </source>
</evidence>
<dbReference type="NCBIfam" id="NF007000">
    <property type="entry name" value="PRK09463.1"/>
    <property type="match status" value="1"/>
</dbReference>
<keyword evidence="12" id="KW-1133">Transmembrane helix</keyword>
<dbReference type="GO" id="GO:0070991">
    <property type="term" value="F:medium-chain fatty acyl-CoA dehydrogenase activity"/>
    <property type="evidence" value="ECO:0007669"/>
    <property type="project" value="UniProtKB-EC"/>
</dbReference>
<dbReference type="Pfam" id="PF00441">
    <property type="entry name" value="Acyl-CoA_dh_1"/>
    <property type="match status" value="1"/>
</dbReference>
<gene>
    <name evidence="16" type="ORF">KU39_1825</name>
</gene>
<feature type="domain" description="Acyl-CoA dehydrogenase/oxidase N-terminal" evidence="14">
    <location>
        <begin position="135"/>
        <end position="235"/>
    </location>
</feature>
<sequence>MIEIIITLILMTFIVGFFNPRMIVWSITGVILLVIWSYLGTSSVLIKTFIWVVFLAIAVIYTFRPIRRRFISSVILKIFKKSLPTVSQTEEEALNAGDSWFEADIFRGQPNWQKLQALTISKMSTEEQAFFDNETEQLCQMIDDWQATHEDKDLSPKVWQFMKDQGFFGLVIDKKYGGKGFSAYAHSSIVMKVASKSSSAGVTVMVPNSLGPGELLYHYGTDEQKNKFLPELAQGRQIPCFALTAPEAGSDAASIPDKGIVCMGHYQGEETLGIRLTFNKRYITLAPVATLVGLAFHLYDPERLLDGEEAIGITCALMPHDHPGVNIGNRGIPLDMCFMNGTVRGEDVFIPIDWIIGGRARAGQGWKMLVECLSIGRSISLPACATATGALSFVMTGAYALVREQFNTSIGHFEGVEEALARIGGLTYLLDACRRLTVTAVDQGIKPSVASAIAKYHMTEMSRQVINDAMDIHGGRGILLGPRNYLGRAYQSVPIGITVEGANILTRNLILFGQGAMCAHPYLRKEFYAARDGKLAEFDQALFSHGGYLFKNFCRSLWHGLTAGKLIAVPESRLAGYYQQISRMSATFALTADVALLYLGGSLKRKERLSARLGDVMSYLYMASSALKRYADEGEPQQECIYVEWAVQHCLYQVQVAFDEFYQNFPQRFLASVLRRLTFFWGKPYKMPQDHLDHKVAQDMLKNTEVRRRFAALVYVPEQMPDDAVGRVECAFQLRLEAAAILVKVKQAVKAGEIAKGALKGQIEQLSQRGALSAQELELLKRYEHARWEVIQVDEFSKESLQNNKTRPIA</sequence>
<comment type="similarity">
    <text evidence="3">Belongs to the acyl-CoA dehydrogenase family.</text>
</comment>
<evidence type="ECO:0000256" key="10">
    <source>
        <dbReference type="ARBA" id="ARBA00047882"/>
    </source>
</evidence>
<dbReference type="EMBL" id="CP012508">
    <property type="protein sequence ID" value="ALB23005.1"/>
    <property type="molecule type" value="Genomic_DNA"/>
</dbReference>
<feature type="transmembrane region" description="Helical" evidence="12">
    <location>
        <begin position="7"/>
        <end position="38"/>
    </location>
</feature>
<evidence type="ECO:0000256" key="3">
    <source>
        <dbReference type="ARBA" id="ARBA00009347"/>
    </source>
</evidence>
<evidence type="ECO:0000259" key="15">
    <source>
        <dbReference type="Pfam" id="PF09317"/>
    </source>
</evidence>
<dbReference type="InterPro" id="IPR015396">
    <property type="entry name" value="FadE_C"/>
</dbReference>
<dbReference type="GO" id="GO:0050660">
    <property type="term" value="F:flavin adenine dinucleotide binding"/>
    <property type="evidence" value="ECO:0007669"/>
    <property type="project" value="InterPro"/>
</dbReference>
<dbReference type="NCBIfam" id="NF009586">
    <property type="entry name" value="PRK13026.1"/>
    <property type="match status" value="1"/>
</dbReference>
<evidence type="ECO:0000256" key="2">
    <source>
        <dbReference type="ARBA" id="ARBA00005005"/>
    </source>
</evidence>
<dbReference type="EC" id="1.3.8.8" evidence="5"/>
<feature type="domain" description="Acyl-CoA dehydrogenase C-terminal bacterial-type" evidence="15">
    <location>
        <begin position="519"/>
        <end position="796"/>
    </location>
</feature>
<dbReference type="InterPro" id="IPR036250">
    <property type="entry name" value="AcylCo_DH-like_C"/>
</dbReference>
<evidence type="ECO:0000259" key="13">
    <source>
        <dbReference type="Pfam" id="PF00441"/>
    </source>
</evidence>
<evidence type="ECO:0000256" key="8">
    <source>
        <dbReference type="ARBA" id="ARBA00022827"/>
    </source>
</evidence>
<protein>
    <recommendedName>
        <fullName evidence="6">Acyl-coenzyme A dehydrogenase</fullName>
        <ecNumber evidence="4">1.3.8.7</ecNumber>
        <ecNumber evidence="5">1.3.8.8</ecNumber>
    </recommendedName>
</protein>